<dbReference type="KEGG" id="mrtj:KHC33_05415"/>
<evidence type="ECO:0000256" key="1">
    <source>
        <dbReference type="ARBA" id="ARBA00009869"/>
    </source>
</evidence>
<evidence type="ECO:0000256" key="2">
    <source>
        <dbReference type="ARBA" id="ARBA00023239"/>
    </source>
</evidence>
<dbReference type="InterPro" id="IPR011827">
    <property type="entry name" value="LeuD_type2/HacB/DmdB"/>
</dbReference>
<dbReference type="CDD" id="cd01577">
    <property type="entry name" value="IPMI_Swivel"/>
    <property type="match status" value="1"/>
</dbReference>
<accession>A0A8E7EK91</accession>
<dbReference type="InterPro" id="IPR033940">
    <property type="entry name" value="IPMI_Swivel"/>
</dbReference>
<dbReference type="PANTHER" id="PTHR43345">
    <property type="entry name" value="3-ISOPROPYLMALATE DEHYDRATASE SMALL SUBUNIT 2-RELATED-RELATED"/>
    <property type="match status" value="1"/>
</dbReference>
<dbReference type="AlphaFoldDB" id="A0A8E7EK91"/>
<dbReference type="Proteomes" id="UP000680656">
    <property type="component" value="Chromosome"/>
</dbReference>
<feature type="domain" description="Aconitase A/isopropylmalate dehydratase small subunit swivel" evidence="3">
    <location>
        <begin position="54"/>
        <end position="103"/>
    </location>
</feature>
<comment type="similarity">
    <text evidence="1">Belongs to the LeuD family. LeuD type 2 subfamily.</text>
</comment>
<proteinExistence type="inferred from homology"/>
<dbReference type="Pfam" id="PF00694">
    <property type="entry name" value="Aconitase_C"/>
    <property type="match status" value="1"/>
</dbReference>
<organism evidence="4 5">
    <name type="scientific">Methanospirillum purgamenti</name>
    <dbReference type="NCBI Taxonomy" id="2834276"/>
    <lineage>
        <taxon>Archaea</taxon>
        <taxon>Methanobacteriati</taxon>
        <taxon>Methanobacteriota</taxon>
        <taxon>Stenosarchaea group</taxon>
        <taxon>Methanomicrobia</taxon>
        <taxon>Methanomicrobiales</taxon>
        <taxon>Methanospirillaceae</taxon>
        <taxon>Methanospirillum</taxon>
    </lineage>
</organism>
<dbReference type="Gene3D" id="3.20.19.10">
    <property type="entry name" value="Aconitase, domain 4"/>
    <property type="match status" value="1"/>
</dbReference>
<dbReference type="GeneID" id="65096601"/>
<dbReference type="NCBIfam" id="TIGR02087">
    <property type="entry name" value="LEUD_arch"/>
    <property type="match status" value="1"/>
</dbReference>
<sequence>MTVLNGSGPAVCIGEDIDTDLVIAGRYLRTKDWSLWAKHVFEDLDPTLASRLQGSVLVAGKNMGCGSSREQAARALHEAGVLAVIAPSFARIFFRNCINVGLPVLECDIPECRDGMMVTFDCTEGWITVDGIRHEFLPLSPRMQEILSNGGLVEYWKRRLER</sequence>
<keyword evidence="5" id="KW-1185">Reference proteome</keyword>
<dbReference type="InterPro" id="IPR015928">
    <property type="entry name" value="Aconitase/3IPM_dehydase_swvl"/>
</dbReference>
<dbReference type="PANTHER" id="PTHR43345:SF2">
    <property type="entry name" value="3-ISOPROPYLMALATE DEHYDRATASE SMALL SUBUNIT 1"/>
    <property type="match status" value="1"/>
</dbReference>
<dbReference type="RefSeq" id="WP_214420719.1">
    <property type="nucleotide sequence ID" value="NZ_CP075546.1"/>
</dbReference>
<name>A0A8E7EK91_9EURY</name>
<keyword evidence="2" id="KW-0456">Lyase</keyword>
<dbReference type="EMBL" id="CP075546">
    <property type="protein sequence ID" value="QVV89939.1"/>
    <property type="molecule type" value="Genomic_DNA"/>
</dbReference>
<evidence type="ECO:0000313" key="5">
    <source>
        <dbReference type="Proteomes" id="UP000680656"/>
    </source>
</evidence>
<evidence type="ECO:0000259" key="3">
    <source>
        <dbReference type="Pfam" id="PF00694"/>
    </source>
</evidence>
<gene>
    <name evidence="4" type="ORF">KHC33_05415</name>
</gene>
<protein>
    <submittedName>
        <fullName evidence="4">3-isopropylmalate dehydratase</fullName>
    </submittedName>
</protein>
<reference evidence="4 5" key="1">
    <citation type="submission" date="2021-05" db="EMBL/GenBank/DDBJ databases">
        <title>A novel Methanospirillum isolate from a pyrite-forming mixed culture.</title>
        <authorList>
            <person name="Bunk B."/>
            <person name="Sproer C."/>
            <person name="Spring S."/>
            <person name="Pester M."/>
        </authorList>
    </citation>
    <scope>NUCLEOTIDE SEQUENCE [LARGE SCALE GENOMIC DNA]</scope>
    <source>
        <strain evidence="4 5">J.3.6.1-F.2.7.3</strain>
    </source>
</reference>
<evidence type="ECO:0000313" key="4">
    <source>
        <dbReference type="EMBL" id="QVV89939.1"/>
    </source>
</evidence>
<dbReference type="SUPFAM" id="SSF52016">
    <property type="entry name" value="LeuD/IlvD-like"/>
    <property type="match status" value="1"/>
</dbReference>
<dbReference type="GO" id="GO:0016836">
    <property type="term" value="F:hydro-lyase activity"/>
    <property type="evidence" value="ECO:0007669"/>
    <property type="project" value="InterPro"/>
</dbReference>
<dbReference type="InterPro" id="IPR000573">
    <property type="entry name" value="AconitaseA/IPMdHydase_ssu_swvl"/>
</dbReference>
<dbReference type="InterPro" id="IPR050075">
    <property type="entry name" value="LeuD"/>
</dbReference>